<dbReference type="Pfam" id="PF02836">
    <property type="entry name" value="Glyco_hydro_2_C"/>
    <property type="match status" value="1"/>
</dbReference>
<dbReference type="Gene3D" id="2.60.120.260">
    <property type="entry name" value="Galactose-binding domain-like"/>
    <property type="match status" value="1"/>
</dbReference>
<dbReference type="SUPFAM" id="SSF51445">
    <property type="entry name" value="(Trans)glycosidases"/>
    <property type="match status" value="1"/>
</dbReference>
<dbReference type="RefSeq" id="WP_342757799.1">
    <property type="nucleotide sequence ID" value="NZ_CP146256.1"/>
</dbReference>
<evidence type="ECO:0000313" key="4">
    <source>
        <dbReference type="EMBL" id="XAH74205.1"/>
    </source>
</evidence>
<dbReference type="PANTHER" id="PTHR42732">
    <property type="entry name" value="BETA-GALACTOSIDASE"/>
    <property type="match status" value="1"/>
</dbReference>
<comment type="similarity">
    <text evidence="1">Belongs to the glycosyl hydrolase 2 family.</text>
</comment>
<proteinExistence type="inferred from homology"/>
<dbReference type="EMBL" id="CP146256">
    <property type="protein sequence ID" value="XAH74205.1"/>
    <property type="molecule type" value="Genomic_DNA"/>
</dbReference>
<dbReference type="Proteomes" id="UP001451571">
    <property type="component" value="Chromosome"/>
</dbReference>
<dbReference type="InterPro" id="IPR006104">
    <property type="entry name" value="Glyco_hydro_2_N"/>
</dbReference>
<evidence type="ECO:0000256" key="1">
    <source>
        <dbReference type="ARBA" id="ARBA00007401"/>
    </source>
</evidence>
<evidence type="ECO:0000259" key="2">
    <source>
        <dbReference type="Pfam" id="PF02836"/>
    </source>
</evidence>
<sequence length="585" mass="68901">MDVGIPKPEYPRPQMVREAWMNLNGEWEFEFDDEDKGKKEEWFLYHSYSKRIQVPFAYQSKRSGIHITDFHDIVWYKREIDSKELVPDKRYLLHFQAVDYQAELWVNGIYAGIHRGGHVSFTFEITPYLKEGKNVITLRVEDDSENLELPRGKQFWKETSENIFYTRTTGIWQTVWLEPVNEIYIERIRMTPDVDRKMIRMEILLNKRAEAELAVEISYGGKRMVRDTVSIFKGKTVREFKLDQNINKEWEHKCYEWTPDNPVLFDVKFLLRTGTVPKDEVGSYFAMRKVSVENGRFLLNNRPCYQKMLLDQGYWRDSLMTAPDDEALIKDITLCKEMGFNGARKHQKIEEERYYYWADKLGFLVWAEFANAYIYSEKYVEYVIPEWIEAVTRDYNHPCIVAWVPLNESWGVDSIMCREEEQAHASCMYYLTKSLDTTRSVISNDGWNHTHSDLLTIHDYECGGEALQRRYASMERILKDMPANRTLFARGHHYEGQPVIVSEFGGIAYQKNADSGWGYASADSDGEFEEKYREVVESLLDSPLVQGFVYTQLCDVEQEINGLLTYDREPKLPPEKIRAINQGRK</sequence>
<gene>
    <name evidence="4" type="ORF">V6984_00070</name>
</gene>
<reference evidence="4 5" key="1">
    <citation type="submission" date="2024-02" db="EMBL/GenBank/DDBJ databases">
        <title>Bacterial strain from lacustrine sediment.</title>
        <authorList>
            <person name="Petit C."/>
            <person name="Fadhlaoui K."/>
        </authorList>
    </citation>
    <scope>NUCLEOTIDE SEQUENCE [LARGE SCALE GENOMIC DNA]</scope>
    <source>
        <strain evidence="4 5">IPX-CK</strain>
    </source>
</reference>
<organism evidence="4 5">
    <name type="scientific">Kineothrix sedimenti</name>
    <dbReference type="NCBI Taxonomy" id="3123317"/>
    <lineage>
        <taxon>Bacteria</taxon>
        <taxon>Bacillati</taxon>
        <taxon>Bacillota</taxon>
        <taxon>Clostridia</taxon>
        <taxon>Lachnospirales</taxon>
        <taxon>Lachnospiraceae</taxon>
        <taxon>Kineothrix</taxon>
    </lineage>
</organism>
<dbReference type="Gene3D" id="3.20.20.80">
    <property type="entry name" value="Glycosidases"/>
    <property type="match status" value="1"/>
</dbReference>
<name>A0ABZ3EXC8_9FIRM</name>
<evidence type="ECO:0000313" key="5">
    <source>
        <dbReference type="Proteomes" id="UP001451571"/>
    </source>
</evidence>
<accession>A0ABZ3EXC8</accession>
<dbReference type="InterPro" id="IPR008979">
    <property type="entry name" value="Galactose-bd-like_sf"/>
</dbReference>
<dbReference type="InterPro" id="IPR051913">
    <property type="entry name" value="GH2_Domain-Containing"/>
</dbReference>
<dbReference type="InterPro" id="IPR006103">
    <property type="entry name" value="Glyco_hydro_2_cat"/>
</dbReference>
<dbReference type="PANTHER" id="PTHR42732:SF3">
    <property type="entry name" value="HYDROLASE"/>
    <property type="match status" value="1"/>
</dbReference>
<dbReference type="SUPFAM" id="SSF49785">
    <property type="entry name" value="Galactose-binding domain-like"/>
    <property type="match status" value="1"/>
</dbReference>
<dbReference type="Pfam" id="PF02837">
    <property type="entry name" value="Glyco_hydro_2_N"/>
    <property type="match status" value="1"/>
</dbReference>
<feature type="domain" description="Glycoside hydrolase family 2 catalytic" evidence="2">
    <location>
        <begin position="290"/>
        <end position="505"/>
    </location>
</feature>
<feature type="domain" description="Glycosyl hydrolases family 2 sugar binding" evidence="3">
    <location>
        <begin position="22"/>
        <end position="142"/>
    </location>
</feature>
<protein>
    <submittedName>
        <fullName evidence="4">Sugar-binding domain-containing protein</fullName>
    </submittedName>
</protein>
<dbReference type="InterPro" id="IPR017853">
    <property type="entry name" value="GH"/>
</dbReference>
<evidence type="ECO:0000259" key="3">
    <source>
        <dbReference type="Pfam" id="PF02837"/>
    </source>
</evidence>
<keyword evidence="5" id="KW-1185">Reference proteome</keyword>